<accession>A0A6P1UV10</accession>
<dbReference type="Proteomes" id="UP000464389">
    <property type="component" value="Chromosome"/>
</dbReference>
<proteinExistence type="predicted"/>
<dbReference type="EMBL" id="CP048108">
    <property type="protein sequence ID" value="QHS45778.1"/>
    <property type="molecule type" value="Genomic_DNA"/>
</dbReference>
<name>A0A6P1UV10_9ENTR</name>
<dbReference type="AlphaFoldDB" id="A0A6P1UV10"/>
<evidence type="ECO:0000313" key="2">
    <source>
        <dbReference type="EMBL" id="QHS45778.1"/>
    </source>
</evidence>
<keyword evidence="1" id="KW-0472">Membrane</keyword>
<evidence type="ECO:0000313" key="3">
    <source>
        <dbReference type="Proteomes" id="UP000464389"/>
    </source>
</evidence>
<dbReference type="RefSeq" id="WP_117125355.1">
    <property type="nucleotide sequence ID" value="NZ_CP048108.1"/>
</dbReference>
<organism evidence="2 3">
    <name type="scientific">Klebsiella michiganensis</name>
    <dbReference type="NCBI Taxonomy" id="1134687"/>
    <lineage>
        <taxon>Bacteria</taxon>
        <taxon>Pseudomonadati</taxon>
        <taxon>Pseudomonadota</taxon>
        <taxon>Gammaproteobacteria</taxon>
        <taxon>Enterobacterales</taxon>
        <taxon>Enterobacteriaceae</taxon>
        <taxon>Klebsiella/Raoultella group</taxon>
        <taxon>Klebsiella</taxon>
    </lineage>
</organism>
<feature type="transmembrane region" description="Helical" evidence="1">
    <location>
        <begin position="6"/>
        <end position="29"/>
    </location>
</feature>
<keyword evidence="1" id="KW-1133">Transmembrane helix</keyword>
<protein>
    <submittedName>
        <fullName evidence="2">Uncharacterized protein</fullName>
    </submittedName>
</protein>
<evidence type="ECO:0000256" key="1">
    <source>
        <dbReference type="SAM" id="Phobius"/>
    </source>
</evidence>
<keyword evidence="1" id="KW-0812">Transmembrane</keyword>
<gene>
    <name evidence="2" type="ORF">GW952_09310</name>
</gene>
<sequence length="218" mass="25492">MSSDSSLLWQVIATIIGVTLQATIAFFGWRYTAKNTRDTLDIQQLVSNRATASFIAEKRQKWIDELRADMAFYLSLSQEIIWKWDAIRTSTSQKVEQEANGDQHKAMEIAQSITDVFGQENGARDREHQERHIRIKFRLNPEESLHMQLRNYLDEIRNLLVKNQSNANPEYIMRMKSLIESATETTEKVLKEEWTRLKQEVAYPDALMRTISRPKEDI</sequence>
<reference evidence="2 3" key="1">
    <citation type="submission" date="2020-01" db="EMBL/GenBank/DDBJ databases">
        <title>Bactrocera dorsalis gut bacteria genome.</title>
        <authorList>
            <person name="Zhang H."/>
            <person name="Cai Z."/>
        </authorList>
    </citation>
    <scope>NUCLEOTIDE SEQUENCE [LARGE SCALE GENOMIC DNA]</scope>
    <source>
        <strain evidence="2 3">BD177</strain>
    </source>
</reference>